<sequence length="80" mass="8904">MLPKYHARFSRYVADFFPECFRVEVTLTVDDNQVMVINVATPAGRLARCETTETQALDIMAMGEIALALQARVSVPEALT</sequence>
<name>A0ABX3IRU5_9PSED</name>
<gene>
    <name evidence="1" type="ORF">BVL52_11260</name>
</gene>
<evidence type="ECO:0000313" key="1">
    <source>
        <dbReference type="EMBL" id="ONN71075.1"/>
    </source>
</evidence>
<comment type="caution">
    <text evidence="1">The sequence shown here is derived from an EMBL/GenBank/DDBJ whole genome shotgun (WGS) entry which is preliminary data.</text>
</comment>
<evidence type="ECO:0000313" key="2">
    <source>
        <dbReference type="Proteomes" id="UP000189310"/>
    </source>
</evidence>
<organism evidence="1 2">
    <name type="scientific">Pseudomonas oryzihabitans</name>
    <dbReference type="NCBI Taxonomy" id="47885"/>
    <lineage>
        <taxon>Bacteria</taxon>
        <taxon>Pseudomonadati</taxon>
        <taxon>Pseudomonadota</taxon>
        <taxon>Gammaproteobacteria</taxon>
        <taxon>Pseudomonadales</taxon>
        <taxon>Pseudomonadaceae</taxon>
        <taxon>Pseudomonas</taxon>
    </lineage>
</organism>
<dbReference type="Proteomes" id="UP000189310">
    <property type="component" value="Unassembled WGS sequence"/>
</dbReference>
<accession>A0ABX3IRU5</accession>
<evidence type="ECO:0008006" key="3">
    <source>
        <dbReference type="Google" id="ProtNLM"/>
    </source>
</evidence>
<protein>
    <recommendedName>
        <fullName evidence="3">DUF1652 domain-containing protein</fullName>
    </recommendedName>
</protein>
<keyword evidence="2" id="KW-1185">Reference proteome</keyword>
<proteinExistence type="predicted"/>
<reference evidence="1 2" key="1">
    <citation type="submission" date="2017-01" db="EMBL/GenBank/DDBJ databases">
        <title>Pseudomonas psychrotolerans genome sequencing and assembly.</title>
        <authorList>
            <person name="Vyas B."/>
            <person name="Mayilraj S."/>
        </authorList>
    </citation>
    <scope>NUCLEOTIDE SEQUENCE [LARGE SCALE GENOMIC DNA]</scope>
    <source>
        <strain evidence="1 2">SDS18</strain>
    </source>
</reference>
<dbReference type="EMBL" id="MTLN01000006">
    <property type="protein sequence ID" value="ONN71075.1"/>
    <property type="molecule type" value="Genomic_DNA"/>
</dbReference>